<evidence type="ECO:0000313" key="1">
    <source>
        <dbReference type="EnsemblPlants" id="OPUNC11G13460.1"/>
    </source>
</evidence>
<dbReference type="Gramene" id="OPUNC11G13460.1">
    <property type="protein sequence ID" value="OPUNC11G13460.1"/>
    <property type="gene ID" value="OPUNC11G13460"/>
</dbReference>
<keyword evidence="2" id="KW-1185">Reference proteome</keyword>
<name>A0A0E0MG57_ORYPU</name>
<reference evidence="1" key="1">
    <citation type="submission" date="2015-04" db="UniProtKB">
        <authorList>
            <consortium name="EnsemblPlants"/>
        </authorList>
    </citation>
    <scope>IDENTIFICATION</scope>
</reference>
<dbReference type="GO" id="GO:0032040">
    <property type="term" value="C:small-subunit processome"/>
    <property type="evidence" value="ECO:0007669"/>
    <property type="project" value="InterPro"/>
</dbReference>
<dbReference type="PANTHER" id="PTHR10894">
    <property type="entry name" value="NUCLEOLAR PROTEIN 5 NUCLEOLAR PROTEIN NOP5 NOP58"/>
    <property type="match status" value="1"/>
</dbReference>
<dbReference type="EnsemblPlants" id="OPUNC11G13460.1">
    <property type="protein sequence ID" value="OPUNC11G13460.1"/>
    <property type="gene ID" value="OPUNC11G13460"/>
</dbReference>
<dbReference type="GO" id="GO:0030515">
    <property type="term" value="F:snoRNA binding"/>
    <property type="evidence" value="ECO:0007669"/>
    <property type="project" value="InterPro"/>
</dbReference>
<accession>A0A0E0MG57</accession>
<sequence length="219" mass="25121">MIMKWRRPGQKLVLGKPEYKSIIETTLGIPCLYDEVVMEVMWGMKHHMSRFVPAEESKLPKEDNLTTSQGLRMFLSRYGFDTKPEMVYNDIVSAAATVFWCDAVEKDLYEHLKHLGRYLKNVSGIDYENWDTVKLATAFKIICSRKIDASDEMFSDDVRSKLLDDADKYKDLVFPTGCISNYKNILGIKIVRNDKMDELASLVKVARIKAEQAGVSYAQ</sequence>
<dbReference type="InterPro" id="IPR045056">
    <property type="entry name" value="Nop56/Nop58"/>
</dbReference>
<dbReference type="HOGENOM" id="CLU_055037_0_0_1"/>
<protein>
    <submittedName>
        <fullName evidence="1">Uncharacterized protein</fullName>
    </submittedName>
</protein>
<dbReference type="GO" id="GO:0031428">
    <property type="term" value="C:box C/D methylation guide snoRNP complex"/>
    <property type="evidence" value="ECO:0007669"/>
    <property type="project" value="InterPro"/>
</dbReference>
<dbReference type="AlphaFoldDB" id="A0A0E0MG57"/>
<proteinExistence type="predicted"/>
<dbReference type="OMA" id="WHDELVM"/>
<dbReference type="Proteomes" id="UP000026962">
    <property type="component" value="Chromosome 11"/>
</dbReference>
<dbReference type="PANTHER" id="PTHR10894:SF14">
    <property type="entry name" value="EXPRESSED PROTEIN"/>
    <property type="match status" value="1"/>
</dbReference>
<dbReference type="STRING" id="4537.A0A0E0MG57"/>
<reference evidence="1" key="2">
    <citation type="submission" date="2018-05" db="EMBL/GenBank/DDBJ databases">
        <title>OpunRS2 (Oryza punctata Reference Sequence Version 2).</title>
        <authorList>
            <person name="Zhang J."/>
            <person name="Kudrna D."/>
            <person name="Lee S."/>
            <person name="Talag J."/>
            <person name="Welchert J."/>
            <person name="Wing R.A."/>
        </authorList>
    </citation>
    <scope>NUCLEOTIDE SEQUENCE [LARGE SCALE GENOMIC DNA]</scope>
</reference>
<evidence type="ECO:0000313" key="2">
    <source>
        <dbReference type="Proteomes" id="UP000026962"/>
    </source>
</evidence>
<organism evidence="1">
    <name type="scientific">Oryza punctata</name>
    <name type="common">Red rice</name>
    <dbReference type="NCBI Taxonomy" id="4537"/>
    <lineage>
        <taxon>Eukaryota</taxon>
        <taxon>Viridiplantae</taxon>
        <taxon>Streptophyta</taxon>
        <taxon>Embryophyta</taxon>
        <taxon>Tracheophyta</taxon>
        <taxon>Spermatophyta</taxon>
        <taxon>Magnoliopsida</taxon>
        <taxon>Liliopsida</taxon>
        <taxon>Poales</taxon>
        <taxon>Poaceae</taxon>
        <taxon>BOP clade</taxon>
        <taxon>Oryzoideae</taxon>
        <taxon>Oryzeae</taxon>
        <taxon>Oryzinae</taxon>
        <taxon>Oryza</taxon>
    </lineage>
</organism>